<comment type="caution">
    <text evidence="2">Lacks conserved residue(s) required for the propagation of feature annotation.</text>
</comment>
<evidence type="ECO:0000256" key="3">
    <source>
        <dbReference type="SAM" id="SignalP"/>
    </source>
</evidence>
<dbReference type="PROSITE" id="PS50041">
    <property type="entry name" value="C_TYPE_LECTIN_2"/>
    <property type="match status" value="1"/>
</dbReference>
<dbReference type="Pfam" id="PF00057">
    <property type="entry name" value="Ldl_recept_a"/>
    <property type="match status" value="1"/>
</dbReference>
<dbReference type="InterPro" id="IPR002172">
    <property type="entry name" value="LDrepeatLR_classA_rpt"/>
</dbReference>
<dbReference type="InterPro" id="IPR016186">
    <property type="entry name" value="C-type_lectin-like/link_sf"/>
</dbReference>
<keyword evidence="3" id="KW-0732">Signal</keyword>
<dbReference type="InterPro" id="IPR023415">
    <property type="entry name" value="LDLR_class-A_CS"/>
</dbReference>
<name>A0A0S4XQM5_SCYPA</name>
<dbReference type="InterPro" id="IPR001304">
    <property type="entry name" value="C-type_lectin-like"/>
</dbReference>
<dbReference type="SUPFAM" id="SSF56436">
    <property type="entry name" value="C-type lectin-like"/>
    <property type="match status" value="1"/>
</dbReference>
<dbReference type="CDD" id="cd00112">
    <property type="entry name" value="LDLa"/>
    <property type="match status" value="1"/>
</dbReference>
<keyword evidence="1" id="KW-1015">Disulfide bond</keyword>
<dbReference type="Gene3D" id="3.10.100.10">
    <property type="entry name" value="Mannose-Binding Protein A, subunit A"/>
    <property type="match status" value="1"/>
</dbReference>
<protein>
    <submittedName>
        <fullName evidence="5">C-type lectine</fullName>
    </submittedName>
</protein>
<dbReference type="PROSITE" id="PS50068">
    <property type="entry name" value="LDLRA_2"/>
    <property type="match status" value="1"/>
</dbReference>
<evidence type="ECO:0000256" key="2">
    <source>
        <dbReference type="PROSITE-ProRule" id="PRU00124"/>
    </source>
</evidence>
<evidence type="ECO:0000313" key="5">
    <source>
        <dbReference type="EMBL" id="CUV66659.1"/>
    </source>
</evidence>
<reference evidence="5" key="1">
    <citation type="submission" date="2015-11" db="EMBL/GenBank/DDBJ databases">
        <authorList>
            <person name="Zhang Y."/>
            <person name="Guo Z."/>
        </authorList>
    </citation>
    <scope>NUCLEOTIDE SEQUENCE</scope>
    <source>
        <tissue evidence="5">Hemocyte</tissue>
    </source>
</reference>
<dbReference type="EMBL" id="LN994607">
    <property type="protein sequence ID" value="CUV66659.1"/>
    <property type="molecule type" value="mRNA"/>
</dbReference>
<dbReference type="Gene3D" id="4.10.400.10">
    <property type="entry name" value="Low-density Lipoprotein Receptor"/>
    <property type="match status" value="1"/>
</dbReference>
<dbReference type="SMART" id="SM00192">
    <property type="entry name" value="LDLa"/>
    <property type="match status" value="1"/>
</dbReference>
<gene>
    <name evidence="5" type="primary">SpCTL-C</name>
</gene>
<reference evidence="5" key="2">
    <citation type="submission" date="2015-12" db="EMBL/GenBank/DDBJ databases">
        <title>SpCTL-C.</title>
        <authorList>
            <person name="Wang L.M."/>
            <person name="Li S.K."/>
            <person name="Sun W.W."/>
        </authorList>
    </citation>
    <scope>NUCLEOTIDE SEQUENCE</scope>
    <source>
        <tissue evidence="5">Hemocyte</tissue>
    </source>
</reference>
<dbReference type="CDD" id="cd00037">
    <property type="entry name" value="CLECT"/>
    <property type="match status" value="1"/>
</dbReference>
<dbReference type="SUPFAM" id="SSF57424">
    <property type="entry name" value="LDL receptor-like module"/>
    <property type="match status" value="1"/>
</dbReference>
<dbReference type="AlphaFoldDB" id="A0A0S4XQM5"/>
<organism evidence="5">
    <name type="scientific">Scylla paramamosain</name>
    <name type="common">Mud crab</name>
    <dbReference type="NCBI Taxonomy" id="85552"/>
    <lineage>
        <taxon>Eukaryota</taxon>
        <taxon>Metazoa</taxon>
        <taxon>Ecdysozoa</taxon>
        <taxon>Arthropoda</taxon>
        <taxon>Crustacea</taxon>
        <taxon>Multicrustacea</taxon>
        <taxon>Malacostraca</taxon>
        <taxon>Eumalacostraca</taxon>
        <taxon>Eucarida</taxon>
        <taxon>Decapoda</taxon>
        <taxon>Pleocyemata</taxon>
        <taxon>Brachyura</taxon>
        <taxon>Eubrachyura</taxon>
        <taxon>Portunoidea</taxon>
        <taxon>Portunidae</taxon>
        <taxon>Portuninae</taxon>
        <taxon>Scylla</taxon>
    </lineage>
</organism>
<feature type="signal peptide" evidence="3">
    <location>
        <begin position="1"/>
        <end position="26"/>
    </location>
</feature>
<evidence type="ECO:0000256" key="1">
    <source>
        <dbReference type="ARBA" id="ARBA00023157"/>
    </source>
</evidence>
<feature type="domain" description="C-type lectin" evidence="4">
    <location>
        <begin position="159"/>
        <end position="313"/>
    </location>
</feature>
<feature type="chain" id="PRO_5006629913" evidence="3">
    <location>
        <begin position="27"/>
        <end position="327"/>
    </location>
</feature>
<dbReference type="PROSITE" id="PS01209">
    <property type="entry name" value="LDLRA_1"/>
    <property type="match status" value="1"/>
</dbReference>
<sequence>MVTSRGCMQLAHALVLVLAMLSPAEGGCRRGSEIECRSGGQCISRDNICNNGRDCSDGSDEDIRLCKLWPPRSDHCRHYPASPFYYAGGRRTAYYLCQNSGRSSDIDSRICKIILQAKLDMEEQDGMNMSSEVISLLNSAVNSTLNHRMPDCPMLYIRVGNDCLSFFSPAKVSWAEARQFCLSIYGDLWHAKDFESYGRLMEYMREAQLTSNYWIGGRYDIDTNAWSWTTDDSAMPLGAPFWSIKYESSCVPRGPPHTDPYSAPPAALPEARCYQAVLSPKQRSPGWCSAMTYEHFYYWSDEMCDEAFSPLCIFTGPTAAPSETEAN</sequence>
<proteinExistence type="evidence at transcript level"/>
<keyword evidence="5" id="KW-0430">Lectin</keyword>
<dbReference type="InterPro" id="IPR016187">
    <property type="entry name" value="CTDL_fold"/>
</dbReference>
<evidence type="ECO:0000259" key="4">
    <source>
        <dbReference type="PROSITE" id="PS50041"/>
    </source>
</evidence>
<accession>A0A0S4XQM5</accession>
<dbReference type="GO" id="GO:0030246">
    <property type="term" value="F:carbohydrate binding"/>
    <property type="evidence" value="ECO:0007669"/>
    <property type="project" value="UniProtKB-KW"/>
</dbReference>
<dbReference type="InterPro" id="IPR036055">
    <property type="entry name" value="LDL_receptor-like_sf"/>
</dbReference>